<keyword evidence="3 11" id="KW-0813">Transport</keyword>
<reference evidence="13" key="1">
    <citation type="submission" date="2019-08" db="EMBL/GenBank/DDBJ databases">
        <title>Limnoglobus roseus gen. nov., sp. nov., a novel freshwater planctomycete with a giant genome from the family Gemmataceae.</title>
        <authorList>
            <person name="Kulichevskaya I.S."/>
            <person name="Naumoff D.G."/>
            <person name="Miroshnikov K."/>
            <person name="Ivanova A."/>
            <person name="Philippov D.A."/>
            <person name="Hakobyan A."/>
            <person name="Rijpstra I.C."/>
            <person name="Sinninghe Damste J.S."/>
            <person name="Liesack W."/>
            <person name="Dedysh S.N."/>
        </authorList>
    </citation>
    <scope>NUCLEOTIDE SEQUENCE [LARGE SCALE GENOMIC DNA]</scope>
    <source>
        <strain evidence="13">PX52</strain>
    </source>
</reference>
<evidence type="ECO:0000256" key="11">
    <source>
        <dbReference type="HAMAP-Rule" id="MF_01393"/>
    </source>
</evidence>
<evidence type="ECO:0000313" key="13">
    <source>
        <dbReference type="Proteomes" id="UP000324974"/>
    </source>
</evidence>
<feature type="transmembrane region" description="Helical" evidence="11">
    <location>
        <begin position="182"/>
        <end position="201"/>
    </location>
</feature>
<dbReference type="KEGG" id="lrs:PX52LOC_04021"/>
<proteinExistence type="inferred from homology"/>
<evidence type="ECO:0000256" key="10">
    <source>
        <dbReference type="ARBA" id="ARBA00023310"/>
    </source>
</evidence>
<keyword evidence="8 11" id="KW-0406">Ion transport</keyword>
<keyword evidence="10 11" id="KW-0066">ATP synthesis</keyword>
<dbReference type="PANTHER" id="PTHR11410:SF0">
    <property type="entry name" value="ATP SYNTHASE SUBUNIT A"/>
    <property type="match status" value="1"/>
</dbReference>
<dbReference type="GO" id="GO:0005886">
    <property type="term" value="C:plasma membrane"/>
    <property type="evidence" value="ECO:0007669"/>
    <property type="project" value="UniProtKB-SubCell"/>
</dbReference>
<dbReference type="Gene3D" id="1.20.120.220">
    <property type="entry name" value="ATP synthase, F0 complex, subunit A"/>
    <property type="match status" value="1"/>
</dbReference>
<dbReference type="Pfam" id="PF00119">
    <property type="entry name" value="ATP-synt_A"/>
    <property type="match status" value="1"/>
</dbReference>
<dbReference type="SUPFAM" id="SSF81336">
    <property type="entry name" value="F1F0 ATP synthase subunit A"/>
    <property type="match status" value="1"/>
</dbReference>
<feature type="transmembrane region" description="Helical" evidence="11">
    <location>
        <begin position="48"/>
        <end position="67"/>
    </location>
</feature>
<comment type="function">
    <text evidence="11">Key component of the proton channel; it plays a direct role in the translocation of protons across the membrane.</text>
</comment>
<keyword evidence="5 11" id="KW-0812">Transmembrane</keyword>
<dbReference type="InterPro" id="IPR035908">
    <property type="entry name" value="F0_ATP_A_sf"/>
</dbReference>
<dbReference type="GO" id="GO:0045259">
    <property type="term" value="C:proton-transporting ATP synthase complex"/>
    <property type="evidence" value="ECO:0007669"/>
    <property type="project" value="UniProtKB-KW"/>
</dbReference>
<evidence type="ECO:0000256" key="2">
    <source>
        <dbReference type="ARBA" id="ARBA00006810"/>
    </source>
</evidence>
<organism evidence="12 13">
    <name type="scientific">Limnoglobus roseus</name>
    <dbReference type="NCBI Taxonomy" id="2598579"/>
    <lineage>
        <taxon>Bacteria</taxon>
        <taxon>Pseudomonadati</taxon>
        <taxon>Planctomycetota</taxon>
        <taxon>Planctomycetia</taxon>
        <taxon>Gemmatales</taxon>
        <taxon>Gemmataceae</taxon>
        <taxon>Limnoglobus</taxon>
    </lineage>
</organism>
<keyword evidence="13" id="KW-1185">Reference proteome</keyword>
<evidence type="ECO:0000256" key="5">
    <source>
        <dbReference type="ARBA" id="ARBA00022692"/>
    </source>
</evidence>
<dbReference type="OrthoDB" id="9809130at2"/>
<evidence type="ECO:0000256" key="9">
    <source>
        <dbReference type="ARBA" id="ARBA00023136"/>
    </source>
</evidence>
<evidence type="ECO:0000256" key="8">
    <source>
        <dbReference type="ARBA" id="ARBA00023065"/>
    </source>
</evidence>
<feature type="transmembrane region" description="Helical" evidence="11">
    <location>
        <begin position="249"/>
        <end position="268"/>
    </location>
</feature>
<evidence type="ECO:0000256" key="4">
    <source>
        <dbReference type="ARBA" id="ARBA00022547"/>
    </source>
</evidence>
<dbReference type="GO" id="GO:0046933">
    <property type="term" value="F:proton-transporting ATP synthase activity, rotational mechanism"/>
    <property type="evidence" value="ECO:0007669"/>
    <property type="project" value="UniProtKB-UniRule"/>
</dbReference>
<comment type="similarity">
    <text evidence="2 11">Belongs to the ATPase A chain family.</text>
</comment>
<dbReference type="AlphaFoldDB" id="A0A5C1AET3"/>
<dbReference type="Proteomes" id="UP000324974">
    <property type="component" value="Chromosome"/>
</dbReference>
<dbReference type="CDD" id="cd00310">
    <property type="entry name" value="ATP-synt_Fo_a_6"/>
    <property type="match status" value="1"/>
</dbReference>
<keyword evidence="9 11" id="KW-0472">Membrane</keyword>
<protein>
    <recommendedName>
        <fullName evidence="11">ATP synthase subunit a</fullName>
    </recommendedName>
    <alternativeName>
        <fullName evidence="11">ATP synthase F0 sector subunit a</fullName>
    </alternativeName>
    <alternativeName>
        <fullName evidence="11">F-ATPase subunit 6</fullName>
    </alternativeName>
</protein>
<evidence type="ECO:0000313" key="12">
    <source>
        <dbReference type="EMBL" id="QEL17045.1"/>
    </source>
</evidence>
<gene>
    <name evidence="11 12" type="primary">atpB</name>
    <name evidence="12" type="ORF">PX52LOC_04021</name>
</gene>
<keyword evidence="7 11" id="KW-1133">Transmembrane helix</keyword>
<dbReference type="EMBL" id="CP042425">
    <property type="protein sequence ID" value="QEL17045.1"/>
    <property type="molecule type" value="Genomic_DNA"/>
</dbReference>
<keyword evidence="11" id="KW-1003">Cell membrane</keyword>
<evidence type="ECO:0000256" key="6">
    <source>
        <dbReference type="ARBA" id="ARBA00022781"/>
    </source>
</evidence>
<dbReference type="InterPro" id="IPR045083">
    <property type="entry name" value="ATP_synth_F0_asu_bact/mt"/>
</dbReference>
<keyword evidence="4 11" id="KW-0138">CF(0)</keyword>
<dbReference type="PRINTS" id="PR00123">
    <property type="entry name" value="ATPASEA"/>
</dbReference>
<dbReference type="InterPro" id="IPR000568">
    <property type="entry name" value="ATP_synth_F0_asu"/>
</dbReference>
<feature type="transmembrane region" description="Helical" evidence="11">
    <location>
        <begin position="274"/>
        <end position="291"/>
    </location>
</feature>
<dbReference type="HAMAP" id="MF_01393">
    <property type="entry name" value="ATP_synth_a_bact"/>
    <property type="match status" value="1"/>
</dbReference>
<keyword evidence="6 11" id="KW-0375">Hydrogen ion transport</keyword>
<feature type="transmembrane region" description="Helical" evidence="11">
    <location>
        <begin position="137"/>
        <end position="156"/>
    </location>
</feature>
<name>A0A5C1AET3_9BACT</name>
<evidence type="ECO:0000256" key="3">
    <source>
        <dbReference type="ARBA" id="ARBA00022448"/>
    </source>
</evidence>
<sequence>MAAHSAAGQKLDIDPFHHVIDNPHIELFESLGLHVYLPKIAGYQITRFHVFLALAAFLVAIAMIWLGKKMASGDNPRGKMWNMLESLLYFVKEKIAKPGLGEEADRYTPFLTTMFLFIFLVNLLGMIPFLGSATASIAVTFALALCSFIVIHTAGIKEMGFAKYIKSFVPHIHLEGGPAIKAMGFTITIGMAVLEYATAFIRLAVLAIRLFANMLAGHTALFMILFFIQYVSRPISDPMGGYLHEAPGWLYYVIAPVSVLLSIALSALELFVAGLQAFVFTLLTSIFIGLAKHPAH</sequence>
<feature type="transmembrane region" description="Helical" evidence="11">
    <location>
        <begin position="110"/>
        <end position="131"/>
    </location>
</feature>
<feature type="transmembrane region" description="Helical" evidence="11">
    <location>
        <begin position="207"/>
        <end position="228"/>
    </location>
</feature>
<evidence type="ECO:0000256" key="1">
    <source>
        <dbReference type="ARBA" id="ARBA00004141"/>
    </source>
</evidence>
<evidence type="ECO:0000256" key="7">
    <source>
        <dbReference type="ARBA" id="ARBA00022989"/>
    </source>
</evidence>
<comment type="subcellular location">
    <subcellularLocation>
        <location evidence="11">Cell membrane</location>
        <topology evidence="11">Multi-pass membrane protein</topology>
    </subcellularLocation>
    <subcellularLocation>
        <location evidence="1">Membrane</location>
        <topology evidence="1">Multi-pass membrane protein</topology>
    </subcellularLocation>
</comment>
<dbReference type="PANTHER" id="PTHR11410">
    <property type="entry name" value="ATP SYNTHASE SUBUNIT A"/>
    <property type="match status" value="1"/>
</dbReference>
<dbReference type="RefSeq" id="WP_149111703.1">
    <property type="nucleotide sequence ID" value="NZ_CP042425.1"/>
</dbReference>
<accession>A0A5C1AET3</accession>